<dbReference type="InterPro" id="IPR032092">
    <property type="entry name" value="PilW"/>
</dbReference>
<comment type="caution">
    <text evidence="2">The sequence shown here is derived from an EMBL/GenBank/DDBJ whole genome shotgun (WGS) entry which is preliminary data.</text>
</comment>
<evidence type="ECO:0008006" key="4">
    <source>
        <dbReference type="Google" id="ProtNLM"/>
    </source>
</evidence>
<accession>A0A1Y1QIA4</accession>
<dbReference type="AlphaFoldDB" id="A0A1Y1QIA4"/>
<dbReference type="PROSITE" id="PS00409">
    <property type="entry name" value="PROKAR_NTER_METHYL"/>
    <property type="match status" value="1"/>
</dbReference>
<dbReference type="NCBIfam" id="TIGR02532">
    <property type="entry name" value="IV_pilin_GFxxxE"/>
    <property type="match status" value="1"/>
</dbReference>
<proteinExistence type="predicted"/>
<keyword evidence="1" id="KW-0812">Transmembrane</keyword>
<dbReference type="InterPro" id="IPR012902">
    <property type="entry name" value="N_methyl_site"/>
</dbReference>
<protein>
    <recommendedName>
        <fullName evidence="4">Prepilin-type N-terminal cleavage/methylation domain-containing protein</fullName>
    </recommendedName>
</protein>
<keyword evidence="1" id="KW-1133">Transmembrane helix</keyword>
<dbReference type="Pfam" id="PF07963">
    <property type="entry name" value="N_methyl"/>
    <property type="match status" value="1"/>
</dbReference>
<name>A0A1Y1QIA4_9GAMM</name>
<keyword evidence="1" id="KW-0472">Membrane</keyword>
<dbReference type="Proteomes" id="UP000192491">
    <property type="component" value="Unassembled WGS sequence"/>
</dbReference>
<dbReference type="EMBL" id="MTEJ01000260">
    <property type="protein sequence ID" value="OQX06096.1"/>
    <property type="molecule type" value="Genomic_DNA"/>
</dbReference>
<organism evidence="2 3">
    <name type="scientific">Thiothrix lacustris</name>
    <dbReference type="NCBI Taxonomy" id="525917"/>
    <lineage>
        <taxon>Bacteria</taxon>
        <taxon>Pseudomonadati</taxon>
        <taxon>Pseudomonadota</taxon>
        <taxon>Gammaproteobacteria</taxon>
        <taxon>Thiotrichales</taxon>
        <taxon>Thiotrichaceae</taxon>
        <taxon>Thiothrix</taxon>
    </lineage>
</organism>
<sequence>MRQRGLSLIELMIAMMLGLVIAAGVGSVFQSTRQTYRSVESLSQLQESARSTFELLSHDLRQSGLGICGDTSSIANVLNGASGNAFFKWVGLMGFDGEMAAPHITTGSGAGQRVAGTSAIQLQGVTGNGFAIANHMAASTSFKINATQTDFAVGDILMVCDVSQATLFQVTHYYSSTLTVKYETGAGTPGNCSTGLGFPSNCSSTLGNPYTYGPNASIARFLSTIWYIGNNGRHTDGGQSLYRLRLGENGNLVTEEIVAGVNNLQIRYHERGANIWSNAANVEAANNWSVVDAVELALTFESAETQVSIDMTDNEGRLQHNVTLIIALRNRIQ</sequence>
<reference evidence="2 3" key="1">
    <citation type="submission" date="2017-01" db="EMBL/GenBank/DDBJ databases">
        <title>Novel large sulfur bacteria in the metagenomes of groundwater-fed chemosynthetic microbial mats in the Lake Huron basin.</title>
        <authorList>
            <person name="Sharrar A.M."/>
            <person name="Flood B.E."/>
            <person name="Bailey J.V."/>
            <person name="Jones D.S."/>
            <person name="Biddanda B."/>
            <person name="Ruberg S.A."/>
            <person name="Marcus D.N."/>
            <person name="Dick G.J."/>
        </authorList>
    </citation>
    <scope>NUCLEOTIDE SEQUENCE [LARGE SCALE GENOMIC DNA]</scope>
    <source>
        <strain evidence="2">A8</strain>
    </source>
</reference>
<dbReference type="Pfam" id="PF16074">
    <property type="entry name" value="PilW"/>
    <property type="match status" value="1"/>
</dbReference>
<feature type="transmembrane region" description="Helical" evidence="1">
    <location>
        <begin position="7"/>
        <end position="29"/>
    </location>
</feature>
<evidence type="ECO:0000313" key="2">
    <source>
        <dbReference type="EMBL" id="OQX06096.1"/>
    </source>
</evidence>
<evidence type="ECO:0000313" key="3">
    <source>
        <dbReference type="Proteomes" id="UP000192491"/>
    </source>
</evidence>
<gene>
    <name evidence="2" type="ORF">BWK73_31765</name>
</gene>
<evidence type="ECO:0000256" key="1">
    <source>
        <dbReference type="SAM" id="Phobius"/>
    </source>
</evidence>